<dbReference type="EMBL" id="ML996703">
    <property type="protein sequence ID" value="KAF2397457.1"/>
    <property type="molecule type" value="Genomic_DNA"/>
</dbReference>
<dbReference type="OrthoDB" id="5151921at2759"/>
<feature type="compositionally biased region" description="Basic and acidic residues" evidence="1">
    <location>
        <begin position="103"/>
        <end position="113"/>
    </location>
</feature>
<feature type="compositionally biased region" description="Basic and acidic residues" evidence="1">
    <location>
        <begin position="773"/>
        <end position="796"/>
    </location>
</feature>
<evidence type="ECO:0000313" key="2">
    <source>
        <dbReference type="EMBL" id="KAF2397457.1"/>
    </source>
</evidence>
<evidence type="ECO:0000256" key="1">
    <source>
        <dbReference type="SAM" id="MobiDB-lite"/>
    </source>
</evidence>
<protein>
    <submittedName>
        <fullName evidence="2">Uncharacterized protein</fullName>
    </submittedName>
</protein>
<feature type="compositionally biased region" description="Basic and acidic residues" evidence="1">
    <location>
        <begin position="261"/>
        <end position="277"/>
    </location>
</feature>
<feature type="compositionally biased region" description="Polar residues" evidence="1">
    <location>
        <begin position="126"/>
        <end position="136"/>
    </location>
</feature>
<feature type="region of interest" description="Disordered" evidence="1">
    <location>
        <begin position="733"/>
        <end position="855"/>
    </location>
</feature>
<feature type="region of interest" description="Disordered" evidence="1">
    <location>
        <begin position="570"/>
        <end position="659"/>
    </location>
</feature>
<organism evidence="2 3">
    <name type="scientific">Trichodelitschia bisporula</name>
    <dbReference type="NCBI Taxonomy" id="703511"/>
    <lineage>
        <taxon>Eukaryota</taxon>
        <taxon>Fungi</taxon>
        <taxon>Dikarya</taxon>
        <taxon>Ascomycota</taxon>
        <taxon>Pezizomycotina</taxon>
        <taxon>Dothideomycetes</taxon>
        <taxon>Dothideomycetes incertae sedis</taxon>
        <taxon>Phaeotrichales</taxon>
        <taxon>Phaeotrichaceae</taxon>
        <taxon>Trichodelitschia</taxon>
    </lineage>
</organism>
<feature type="compositionally biased region" description="Polar residues" evidence="1">
    <location>
        <begin position="84"/>
        <end position="93"/>
    </location>
</feature>
<feature type="compositionally biased region" description="Low complexity" evidence="1">
    <location>
        <begin position="279"/>
        <end position="289"/>
    </location>
</feature>
<feature type="compositionally biased region" description="Low complexity" evidence="1">
    <location>
        <begin position="1138"/>
        <end position="1155"/>
    </location>
</feature>
<gene>
    <name evidence="2" type="ORF">EJ06DRAFT_149806</name>
</gene>
<sequence>MAHPYQFSDRENRVTSPLDRQAQNTLRPDEAPSFKTNVHRAKTKKWVEAKSYSYEGDDWGEYDEDDEYGVDEAPPPMPTGLRQPGQTARSVTNPPVPAVQRRNSFDRGDEKRAFSSSSAGPPPRANTEQFASNASSAGPVHPAQHPLPVSRTATPLHVETSIAGGPMDSSPSNYSTAGGRQTSAASDFRGQSPLNTRNSPAPSGPASAGARFPPRKGSLSHEDTPLRPSPRGTPAPEPAPPASEPASASVTKPLPFIRPADIYKRMQEAMDKEKENQKPSAEATPASPAAAPPAAPPAVQEPETVSQAPHPVPSYEHSSGYNLGAPLATVPERNSEYIPDDAPAVIGDVGKNSEKAPASTATIGDISLPQIGGASSFGDEFWSSALGPSQGAPPSTSPPPTNGTPDQPLSHQPSLGFTSLVHQAFDAPVSKQDSLRSQPTNDSVSRSNTTGTSDISPIISRASSSAAQNTGRVEDRAQGSTPAIAEEDEPKPRPMSLETVPGPPVPSKQTEPTVAPGYRRDFNNPNPHNSPARSLSYELSKQLPVPEVAQIAISDPLNNGHSEVAQSIEAAPSVPDKMDAPIAALKPTPGARRSESPEKGRVRDLAGMFDAGSRRNSAASVGSDRKSIIEPPALAPPPLKTDRPAAEREVSFRPHLPGQWESYTTIGTTGSEPVEAVLPPLKPLPSTVSEVSLEPTTAKRALEPVSEPKAESKIDPLVALAAAGSAMGDAIKRSVGMDVDSPTSKHQHGDVLHGPLRPDISREPSDFPPTPLPKDETDTSKSEVAERPDTLSRQDSTDTTTEDLESDRLRREIVRSLSPIPDSASSPTREPGPVSAFFPPDNNDIADSPTTPPALNVSKAAQAGAAALVTGAVLGAGAVTAHESKTAPDQDTSAKPTVAGDKELPLLTKRFSWERSQSTLLQQPSNVVSPLAGPDHGPTNPASLSIVSPIATPVSAIVSSSGGNTAAPGITAGERDIALDDPKLGTEGLHVINAQPGDIPSPDEYRAEEKIVVDSTPAPFAPITLPSITSPTSQVTSLGIASPLTLKDFPLPPTTEVKPKQFREIMLLKTPEERISAFQTTQKQWAGMNSGLDNWLSHTVSARPELRDQLQSAMDVPQPDTPVRHKATASISRVFTKAHSPSASSGAAGPEPMAEAGERPLKGKDLLHTTKLLGGKGVIGAKGLFAKGKKRFGGGSGGVEKVDE</sequence>
<accession>A0A6G1HNP3</accession>
<dbReference type="AlphaFoldDB" id="A0A6G1HNP3"/>
<feature type="compositionally biased region" description="Polar residues" evidence="1">
    <location>
        <begin position="523"/>
        <end position="535"/>
    </location>
</feature>
<feature type="region of interest" description="Disordered" evidence="1">
    <location>
        <begin position="1136"/>
        <end position="1163"/>
    </location>
</feature>
<feature type="region of interest" description="Disordered" evidence="1">
    <location>
        <begin position="671"/>
        <end position="711"/>
    </location>
</feature>
<feature type="compositionally biased region" description="Polar residues" evidence="1">
    <location>
        <begin position="407"/>
        <end position="421"/>
    </location>
</feature>
<proteinExistence type="predicted"/>
<feature type="compositionally biased region" description="Acidic residues" evidence="1">
    <location>
        <begin position="55"/>
        <end position="70"/>
    </location>
</feature>
<feature type="compositionally biased region" description="Polar residues" evidence="1">
    <location>
        <begin position="431"/>
        <end position="452"/>
    </location>
</feature>
<dbReference type="Proteomes" id="UP000799640">
    <property type="component" value="Unassembled WGS sequence"/>
</dbReference>
<feature type="compositionally biased region" description="Polar residues" evidence="1">
    <location>
        <begin position="169"/>
        <end position="185"/>
    </location>
</feature>
<keyword evidence="3" id="KW-1185">Reference proteome</keyword>
<feature type="region of interest" description="Disordered" evidence="1">
    <location>
        <begin position="1"/>
        <end position="37"/>
    </location>
</feature>
<feature type="compositionally biased region" description="Low complexity" evidence="1">
    <location>
        <begin position="199"/>
        <end position="210"/>
    </location>
</feature>
<feature type="region of interest" description="Disordered" evidence="1">
    <location>
        <begin position="49"/>
        <end position="535"/>
    </location>
</feature>
<feature type="compositionally biased region" description="Pro residues" evidence="1">
    <location>
        <begin position="227"/>
        <end position="243"/>
    </location>
</feature>
<feature type="compositionally biased region" description="Basic and acidic residues" evidence="1">
    <location>
        <begin position="592"/>
        <end position="604"/>
    </location>
</feature>
<feature type="compositionally biased region" description="Low complexity" evidence="1">
    <location>
        <begin position="453"/>
        <end position="467"/>
    </location>
</feature>
<name>A0A6G1HNP3_9PEZI</name>
<feature type="compositionally biased region" description="Basic and acidic residues" evidence="1">
    <location>
        <begin position="700"/>
        <end position="711"/>
    </location>
</feature>
<feature type="compositionally biased region" description="Basic and acidic residues" evidence="1">
    <location>
        <begin position="640"/>
        <end position="652"/>
    </location>
</feature>
<evidence type="ECO:0000313" key="3">
    <source>
        <dbReference type="Proteomes" id="UP000799640"/>
    </source>
</evidence>
<reference evidence="2" key="1">
    <citation type="journal article" date="2020" name="Stud. Mycol.">
        <title>101 Dothideomycetes genomes: a test case for predicting lifestyles and emergence of pathogens.</title>
        <authorList>
            <person name="Haridas S."/>
            <person name="Albert R."/>
            <person name="Binder M."/>
            <person name="Bloem J."/>
            <person name="Labutti K."/>
            <person name="Salamov A."/>
            <person name="Andreopoulos B."/>
            <person name="Baker S."/>
            <person name="Barry K."/>
            <person name="Bills G."/>
            <person name="Bluhm B."/>
            <person name="Cannon C."/>
            <person name="Castanera R."/>
            <person name="Culley D."/>
            <person name="Daum C."/>
            <person name="Ezra D."/>
            <person name="Gonzalez J."/>
            <person name="Henrissat B."/>
            <person name="Kuo A."/>
            <person name="Liang C."/>
            <person name="Lipzen A."/>
            <person name="Lutzoni F."/>
            <person name="Magnuson J."/>
            <person name="Mondo S."/>
            <person name="Nolan M."/>
            <person name="Ohm R."/>
            <person name="Pangilinan J."/>
            <person name="Park H.-J."/>
            <person name="Ramirez L."/>
            <person name="Alfaro M."/>
            <person name="Sun H."/>
            <person name="Tritt A."/>
            <person name="Yoshinaga Y."/>
            <person name="Zwiers L.-H."/>
            <person name="Turgeon B."/>
            <person name="Goodwin S."/>
            <person name="Spatafora J."/>
            <person name="Crous P."/>
            <person name="Grigoriev I."/>
        </authorList>
    </citation>
    <scope>NUCLEOTIDE SEQUENCE</scope>
    <source>
        <strain evidence="2">CBS 262.69</strain>
    </source>
</reference>